<reference evidence="2" key="1">
    <citation type="submission" date="2020-08" db="EMBL/GenBank/DDBJ databases">
        <title>Multicomponent nature underlies the extraordinary mechanical properties of spider dragline silk.</title>
        <authorList>
            <person name="Kono N."/>
            <person name="Nakamura H."/>
            <person name="Mori M."/>
            <person name="Yoshida Y."/>
            <person name="Ohtoshi R."/>
            <person name="Malay A.D."/>
            <person name="Moran D.A.P."/>
            <person name="Tomita M."/>
            <person name="Numata K."/>
            <person name="Arakawa K."/>
        </authorList>
    </citation>
    <scope>NUCLEOTIDE SEQUENCE</scope>
</reference>
<proteinExistence type="predicted"/>
<evidence type="ECO:0000313" key="3">
    <source>
        <dbReference type="Proteomes" id="UP000887013"/>
    </source>
</evidence>
<organism evidence="2 3">
    <name type="scientific">Nephila pilipes</name>
    <name type="common">Giant wood spider</name>
    <name type="synonym">Nephila maculata</name>
    <dbReference type="NCBI Taxonomy" id="299642"/>
    <lineage>
        <taxon>Eukaryota</taxon>
        <taxon>Metazoa</taxon>
        <taxon>Ecdysozoa</taxon>
        <taxon>Arthropoda</taxon>
        <taxon>Chelicerata</taxon>
        <taxon>Arachnida</taxon>
        <taxon>Araneae</taxon>
        <taxon>Araneomorphae</taxon>
        <taxon>Entelegynae</taxon>
        <taxon>Araneoidea</taxon>
        <taxon>Nephilidae</taxon>
        <taxon>Nephila</taxon>
    </lineage>
</organism>
<keyword evidence="3" id="KW-1185">Reference proteome</keyword>
<dbReference type="EMBL" id="BMAW01001052">
    <property type="protein sequence ID" value="GFS72318.1"/>
    <property type="molecule type" value="Genomic_DNA"/>
</dbReference>
<name>A0A8X6MQH9_NEPPI</name>
<accession>A0A8X6MQH9</accession>
<evidence type="ECO:0000313" key="2">
    <source>
        <dbReference type="EMBL" id="GFS72318.1"/>
    </source>
</evidence>
<gene>
    <name evidence="2" type="ORF">NPIL_264121</name>
</gene>
<sequence>MAMHCASLQTNNPSIPIIKPSFVLAKQRHRENSDLGDANKIQKIDPTTCNKSSSLIIEDPPESLQIDDPPSPTPSLS</sequence>
<dbReference type="AlphaFoldDB" id="A0A8X6MQH9"/>
<comment type="caution">
    <text evidence="2">The sequence shown here is derived from an EMBL/GenBank/DDBJ whole genome shotgun (WGS) entry which is preliminary data.</text>
</comment>
<feature type="compositionally biased region" description="Polar residues" evidence="1">
    <location>
        <begin position="45"/>
        <end position="55"/>
    </location>
</feature>
<dbReference type="Proteomes" id="UP000887013">
    <property type="component" value="Unassembled WGS sequence"/>
</dbReference>
<feature type="region of interest" description="Disordered" evidence="1">
    <location>
        <begin position="27"/>
        <end position="77"/>
    </location>
</feature>
<evidence type="ECO:0000256" key="1">
    <source>
        <dbReference type="SAM" id="MobiDB-lite"/>
    </source>
</evidence>
<protein>
    <submittedName>
        <fullName evidence="2">Uncharacterized protein</fullName>
    </submittedName>
</protein>